<reference evidence="1 2" key="1">
    <citation type="submission" date="2017-10" db="EMBL/GenBank/DDBJ databases">
        <title>A novel species of cold-tolerant Malassezia isolated from bats.</title>
        <authorList>
            <person name="Lorch J.M."/>
            <person name="Palmer J.M."/>
            <person name="Vanderwolf K.J."/>
            <person name="Schmidt K.Z."/>
            <person name="Verant M.L."/>
            <person name="Weller T.J."/>
            <person name="Blehert D.S."/>
        </authorList>
    </citation>
    <scope>NUCLEOTIDE SEQUENCE [LARGE SCALE GENOMIC DNA]</scope>
    <source>
        <strain evidence="1 2">NWHC:44797-103</strain>
    </source>
</reference>
<gene>
    <name evidence="1" type="ORF">MVES_001554</name>
</gene>
<dbReference type="OrthoDB" id="3363286at2759"/>
<proteinExistence type="predicted"/>
<name>A0A2N1JCG9_9BASI</name>
<sequence length="264" mass="29114">MAVAVARRGGVRCVTTCAERDVAKGHDALLRLSARWESNFFLYLLASPLRRCVVTHAVMPSALMIQFKTATISLVHGEEQTLVPENVLHPRYAQKKLGRGIWICNDQQVFARLVDRQSHRPTAPEARISPHLRSLLTHQFQERVQQEAAQLCARVKSGVLPSVQERSSVLFHGIDTQQAPWSALATESTVCRIPTDKALAAYSLVHLLPDLSIRAKVLSTMAALHRAAPHVCSATSSTLCLAAHRHTVDLALACWRAAAWLDSV</sequence>
<dbReference type="STRING" id="2020962.A0A2N1JCG9"/>
<dbReference type="Proteomes" id="UP000232875">
    <property type="component" value="Unassembled WGS sequence"/>
</dbReference>
<dbReference type="SUPFAM" id="SSF64376">
    <property type="entry name" value="YlxR-like"/>
    <property type="match status" value="1"/>
</dbReference>
<evidence type="ECO:0008006" key="3">
    <source>
        <dbReference type="Google" id="ProtNLM"/>
    </source>
</evidence>
<organism evidence="1 2">
    <name type="scientific">Malassezia vespertilionis</name>
    <dbReference type="NCBI Taxonomy" id="2020962"/>
    <lineage>
        <taxon>Eukaryota</taxon>
        <taxon>Fungi</taxon>
        <taxon>Dikarya</taxon>
        <taxon>Basidiomycota</taxon>
        <taxon>Ustilaginomycotina</taxon>
        <taxon>Malasseziomycetes</taxon>
        <taxon>Malasseziales</taxon>
        <taxon>Malasseziaceae</taxon>
        <taxon>Malassezia</taxon>
    </lineage>
</organism>
<evidence type="ECO:0000313" key="1">
    <source>
        <dbReference type="EMBL" id="PKI84245.1"/>
    </source>
</evidence>
<protein>
    <recommendedName>
        <fullName evidence="3">YlxR domain-containing protein</fullName>
    </recommendedName>
</protein>
<accession>A0A2N1JCG9</accession>
<dbReference type="EMBL" id="KZ454989">
    <property type="protein sequence ID" value="PKI84245.1"/>
    <property type="molecule type" value="Genomic_DNA"/>
</dbReference>
<dbReference type="AlphaFoldDB" id="A0A2N1JCG9"/>
<dbReference type="Gene3D" id="3.30.1230.10">
    <property type="entry name" value="YlxR-like"/>
    <property type="match status" value="1"/>
</dbReference>
<keyword evidence="2" id="KW-1185">Reference proteome</keyword>
<evidence type="ECO:0000313" key="2">
    <source>
        <dbReference type="Proteomes" id="UP000232875"/>
    </source>
</evidence>
<dbReference type="InterPro" id="IPR035931">
    <property type="entry name" value="YlxR-like_sf"/>
</dbReference>